<dbReference type="InterPro" id="IPR050628">
    <property type="entry name" value="SNF2_RAD54_helicase_TF"/>
</dbReference>
<dbReference type="AlphaFoldDB" id="A0A238FBE1"/>
<dbReference type="PROSITE" id="PS51192">
    <property type="entry name" value="HELICASE_ATP_BIND_1"/>
    <property type="match status" value="1"/>
</dbReference>
<protein>
    <submittedName>
        <fullName evidence="6">BQ2448_579 protein</fullName>
    </submittedName>
</protein>
<evidence type="ECO:0000313" key="6">
    <source>
        <dbReference type="EMBL" id="SCV68458.1"/>
    </source>
</evidence>
<dbReference type="PANTHER" id="PTHR45626">
    <property type="entry name" value="TRANSCRIPTION TERMINATION FACTOR 2-RELATED"/>
    <property type="match status" value="1"/>
</dbReference>
<sequence length="646" mass="72382">MTDERVRQVLVKALALYPELVANPPSHILGDFTSFLLYNPDETNFRIVVDAHRQLWVSAVARRVKCLEKHCRGKEFALDSSPFLGEEGSRVRGMGTIASESYVEHIKHDKMHMIGRDARLCTEAQARGTIAGNVSQPARSFAKDDSNRSAQPRLRTTINKILDETLQPAHQARPAKRPALENAQGRPEMFRANKFITVDDSVPRAPPRDNQGSILLGPIAHSRVMLISSPTASDAETESERDEGPSSPLDLGFGADAAEIAPFASLPEYGEFFKDIADNDDFVGNATVDNAVAQLGLQSQTSRIPGMRVSLLPHQLIGVSWMVKQEKKTKTYGGILADEMGLGKTIQAQATMLLHQSDDPREKSTLIVAPLALIEQWAEEIKDKVKNIWSVPKYHGPGRDEICRGKDLEKYDVVITTYQTLAMDYPDEEAGVRKIKREQKKKGRPIDDETIGDLLALRPRGPLLQRSWWRVILDEVQFIRNRGTKSSRTTAELDAVLRWSLTGTPVTNGLADLYPLFRFSQIRPWYSWKEYNESVVKLERRDPSLAEGLNLVRANRVISLDFAWSQAIEQQAFDRVHRIGQTKVVEIDRLTISNTVEERMRTLQARKQDLADASLGEKAGQKLGKLTIADIAGLFGLDARGRRIRN</sequence>
<dbReference type="SMART" id="SM00490">
    <property type="entry name" value="HELICc"/>
    <property type="match status" value="1"/>
</dbReference>
<evidence type="ECO:0000259" key="5">
    <source>
        <dbReference type="PROSITE" id="PS51192"/>
    </source>
</evidence>
<dbReference type="InterPro" id="IPR014001">
    <property type="entry name" value="Helicase_ATP-bd"/>
</dbReference>
<dbReference type="OrthoDB" id="423559at2759"/>
<keyword evidence="2" id="KW-0378">Hydrolase</keyword>
<dbReference type="STRING" id="269621.A0A238FBE1"/>
<dbReference type="GO" id="GO:0005634">
    <property type="term" value="C:nucleus"/>
    <property type="evidence" value="ECO:0007669"/>
    <property type="project" value="TreeGrafter"/>
</dbReference>
<proteinExistence type="predicted"/>
<keyword evidence="1" id="KW-0547">Nucleotide-binding</keyword>
<dbReference type="SMART" id="SM00487">
    <property type="entry name" value="DEXDc"/>
    <property type="match status" value="1"/>
</dbReference>
<accession>A0A238FBE1</accession>
<dbReference type="SUPFAM" id="SSF52540">
    <property type="entry name" value="P-loop containing nucleoside triphosphate hydrolases"/>
    <property type="match status" value="2"/>
</dbReference>
<dbReference type="Pfam" id="PF00176">
    <property type="entry name" value="SNF2-rel_dom"/>
    <property type="match status" value="1"/>
</dbReference>
<dbReference type="InterPro" id="IPR038718">
    <property type="entry name" value="SNF2-like_sf"/>
</dbReference>
<dbReference type="EMBL" id="FMSP01000003">
    <property type="protein sequence ID" value="SCV68458.1"/>
    <property type="molecule type" value="Genomic_DNA"/>
</dbReference>
<dbReference type="PANTHER" id="PTHR45626:SF16">
    <property type="entry name" value="ATP-DEPENDENT HELICASE ULS1"/>
    <property type="match status" value="1"/>
</dbReference>
<dbReference type="GO" id="GO:0016787">
    <property type="term" value="F:hydrolase activity"/>
    <property type="evidence" value="ECO:0007669"/>
    <property type="project" value="UniProtKB-KW"/>
</dbReference>
<evidence type="ECO:0000256" key="4">
    <source>
        <dbReference type="SAM" id="MobiDB-lite"/>
    </source>
</evidence>
<keyword evidence="7" id="KW-1185">Reference proteome</keyword>
<organism evidence="6 7">
    <name type="scientific">Microbotryum intermedium</name>
    <dbReference type="NCBI Taxonomy" id="269621"/>
    <lineage>
        <taxon>Eukaryota</taxon>
        <taxon>Fungi</taxon>
        <taxon>Dikarya</taxon>
        <taxon>Basidiomycota</taxon>
        <taxon>Pucciniomycotina</taxon>
        <taxon>Microbotryomycetes</taxon>
        <taxon>Microbotryales</taxon>
        <taxon>Microbotryaceae</taxon>
        <taxon>Microbotryum</taxon>
    </lineage>
</organism>
<dbReference type="InterPro" id="IPR049730">
    <property type="entry name" value="SNF2/RAD54-like_C"/>
</dbReference>
<dbReference type="InterPro" id="IPR000330">
    <property type="entry name" value="SNF2_N"/>
</dbReference>
<name>A0A238FBE1_9BASI</name>
<dbReference type="GO" id="GO:0008094">
    <property type="term" value="F:ATP-dependent activity, acting on DNA"/>
    <property type="evidence" value="ECO:0007669"/>
    <property type="project" value="TreeGrafter"/>
</dbReference>
<dbReference type="GO" id="GO:0005524">
    <property type="term" value="F:ATP binding"/>
    <property type="evidence" value="ECO:0007669"/>
    <property type="project" value="UniProtKB-KW"/>
</dbReference>
<reference evidence="7" key="1">
    <citation type="submission" date="2016-09" db="EMBL/GenBank/DDBJ databases">
        <authorList>
            <person name="Jeantristanb JTB J.-T."/>
            <person name="Ricardo R."/>
        </authorList>
    </citation>
    <scope>NUCLEOTIDE SEQUENCE [LARGE SCALE GENOMIC DNA]</scope>
</reference>
<dbReference type="InterPro" id="IPR027417">
    <property type="entry name" value="P-loop_NTPase"/>
</dbReference>
<evidence type="ECO:0000256" key="3">
    <source>
        <dbReference type="ARBA" id="ARBA00022840"/>
    </source>
</evidence>
<dbReference type="InterPro" id="IPR001650">
    <property type="entry name" value="Helicase_C-like"/>
</dbReference>
<dbReference type="Proteomes" id="UP000198372">
    <property type="component" value="Unassembled WGS sequence"/>
</dbReference>
<feature type="domain" description="Helicase ATP-binding" evidence="5">
    <location>
        <begin position="325"/>
        <end position="523"/>
    </location>
</feature>
<evidence type="ECO:0000256" key="1">
    <source>
        <dbReference type="ARBA" id="ARBA00022741"/>
    </source>
</evidence>
<dbReference type="GO" id="GO:0006281">
    <property type="term" value="P:DNA repair"/>
    <property type="evidence" value="ECO:0007669"/>
    <property type="project" value="TreeGrafter"/>
</dbReference>
<evidence type="ECO:0000256" key="2">
    <source>
        <dbReference type="ARBA" id="ARBA00022801"/>
    </source>
</evidence>
<dbReference type="CDD" id="cd18008">
    <property type="entry name" value="DEXDc_SHPRH-like"/>
    <property type="match status" value="1"/>
</dbReference>
<dbReference type="Gene3D" id="3.40.50.300">
    <property type="entry name" value="P-loop containing nucleotide triphosphate hydrolases"/>
    <property type="match status" value="1"/>
</dbReference>
<evidence type="ECO:0000313" key="7">
    <source>
        <dbReference type="Proteomes" id="UP000198372"/>
    </source>
</evidence>
<dbReference type="Gene3D" id="3.40.50.10810">
    <property type="entry name" value="Tandem AAA-ATPase domain"/>
    <property type="match status" value="1"/>
</dbReference>
<gene>
    <name evidence="6" type="ORF">BQ2448_579</name>
</gene>
<keyword evidence="3" id="KW-0067">ATP-binding</keyword>
<dbReference type="CDD" id="cd18793">
    <property type="entry name" value="SF2_C_SNF"/>
    <property type="match status" value="1"/>
</dbReference>
<feature type="region of interest" description="Disordered" evidence="4">
    <location>
        <begin position="169"/>
        <end position="188"/>
    </location>
</feature>